<keyword evidence="2" id="KW-0547">Nucleotide-binding</keyword>
<dbReference type="SMART" id="SM00382">
    <property type="entry name" value="AAA"/>
    <property type="match status" value="1"/>
</dbReference>
<dbReference type="InterPro" id="IPR003593">
    <property type="entry name" value="AAA+_ATPase"/>
</dbReference>
<comment type="caution">
    <text evidence="2">The sequence shown here is derived from an EMBL/GenBank/DDBJ whole genome shotgun (WGS) entry which is preliminary data.</text>
</comment>
<dbReference type="GO" id="GO:0005524">
    <property type="term" value="F:ATP binding"/>
    <property type="evidence" value="ECO:0007669"/>
    <property type="project" value="UniProtKB-KW"/>
</dbReference>
<name>A0A8J6MXQ2_9DELT</name>
<evidence type="ECO:0000313" key="3">
    <source>
        <dbReference type="Proteomes" id="UP000650524"/>
    </source>
</evidence>
<dbReference type="InterPro" id="IPR027417">
    <property type="entry name" value="P-loop_NTPase"/>
</dbReference>
<protein>
    <submittedName>
        <fullName evidence="2">ATP-binding protein</fullName>
    </submittedName>
</protein>
<feature type="domain" description="AAA+ ATPase" evidence="1">
    <location>
        <begin position="35"/>
        <end position="147"/>
    </location>
</feature>
<dbReference type="PANTHER" id="PTHR42990">
    <property type="entry name" value="ATPASE"/>
    <property type="match status" value="1"/>
</dbReference>
<dbReference type="Proteomes" id="UP000650524">
    <property type="component" value="Unassembled WGS sequence"/>
</dbReference>
<organism evidence="2 3">
    <name type="scientific">Candidatus Desulfacyla euxinica</name>
    <dbReference type="NCBI Taxonomy" id="2841693"/>
    <lineage>
        <taxon>Bacteria</taxon>
        <taxon>Deltaproteobacteria</taxon>
        <taxon>Candidatus Desulfacyla</taxon>
    </lineage>
</organism>
<dbReference type="Pfam" id="PF13173">
    <property type="entry name" value="AAA_14"/>
    <property type="match status" value="1"/>
</dbReference>
<reference evidence="2 3" key="1">
    <citation type="submission" date="2020-08" db="EMBL/GenBank/DDBJ databases">
        <title>Bridging the membrane lipid divide: bacteria of the FCB group superphylum have the potential to synthesize archaeal ether lipids.</title>
        <authorList>
            <person name="Villanueva L."/>
            <person name="Von Meijenfeldt F.A.B."/>
            <person name="Westbye A.B."/>
            <person name="Yadav S."/>
            <person name="Hopmans E.C."/>
            <person name="Dutilh B.E."/>
            <person name="Sinninghe Damste J.S."/>
        </authorList>
    </citation>
    <scope>NUCLEOTIDE SEQUENCE [LARGE SCALE GENOMIC DNA]</scope>
    <source>
        <strain evidence="2">NIOZ-UU27</strain>
    </source>
</reference>
<dbReference type="EMBL" id="JACNJD010000022">
    <property type="protein sequence ID" value="MBC8175811.1"/>
    <property type="molecule type" value="Genomic_DNA"/>
</dbReference>
<evidence type="ECO:0000313" key="2">
    <source>
        <dbReference type="EMBL" id="MBC8175811.1"/>
    </source>
</evidence>
<sequence>MDISEILELNERAKEDGKNFPRTRDLFNQVRSELGKHFVGIVGPRGVGKTVLLKQVAFSDPQSFYFSADTLPQSSFFEVARILSEQYKVKLLLIDEIHFCKDYAKDLKKIYDFLDIRIVFTSSVSLSLIGSAYDLSRRIRLRFLYPFSFREYLSFTRDIEIPELGIDDIISDRWTTDHMRFSHLFDGYLQGRLFPFSLEEPDYMPLLQNICLKVIHKDIPMTSNLRFDDIEMIEKTLEFIGKSGVDGINFSSISRNIGITKYKAELFVKLLSRAFILNPIYPKGTNVLKEPKVLMFLPFRLLYKDWDECIGGIREDFFAEMLTMKGYQFHYLKTKRGAKTPDFLVEHGNEKVVIEIGGKSKGREQFKGIKVEKKLILAHHTERKGHTKPLSLLGFLRASCLDR</sequence>
<dbReference type="Gene3D" id="3.40.50.300">
    <property type="entry name" value="P-loop containing nucleotide triphosphate hydrolases"/>
    <property type="match status" value="1"/>
</dbReference>
<dbReference type="SUPFAM" id="SSF52540">
    <property type="entry name" value="P-loop containing nucleoside triphosphate hydrolases"/>
    <property type="match status" value="1"/>
</dbReference>
<dbReference type="InterPro" id="IPR041682">
    <property type="entry name" value="AAA_14"/>
</dbReference>
<dbReference type="PANTHER" id="PTHR42990:SF1">
    <property type="entry name" value="AAA+ ATPASE DOMAIN-CONTAINING PROTEIN"/>
    <property type="match status" value="1"/>
</dbReference>
<evidence type="ECO:0000259" key="1">
    <source>
        <dbReference type="SMART" id="SM00382"/>
    </source>
</evidence>
<accession>A0A8J6MXQ2</accession>
<gene>
    <name evidence="2" type="ORF">H8E19_00290</name>
</gene>
<proteinExistence type="predicted"/>
<keyword evidence="2" id="KW-0067">ATP-binding</keyword>
<dbReference type="AlphaFoldDB" id="A0A8J6MXQ2"/>